<keyword evidence="3" id="KW-1185">Reference proteome</keyword>
<dbReference type="PANTHER" id="PTHR19211:SF14">
    <property type="entry name" value="ATP-BINDING CASSETTE SUB-FAMILY F MEMBER 1"/>
    <property type="match status" value="1"/>
</dbReference>
<accession>A0ABU0NY45</accession>
<comment type="caution">
    <text evidence="2">The sequence shown here is derived from an EMBL/GenBank/DDBJ whole genome shotgun (WGS) entry which is preliminary data.</text>
</comment>
<dbReference type="Proteomes" id="UP001230654">
    <property type="component" value="Unassembled WGS sequence"/>
</dbReference>
<dbReference type="SUPFAM" id="SSF52540">
    <property type="entry name" value="P-loop containing nucleoside triphosphate hydrolases"/>
    <property type="match status" value="1"/>
</dbReference>
<proteinExistence type="predicted"/>
<gene>
    <name evidence="2" type="ORF">QF030_006244</name>
</gene>
<dbReference type="PANTHER" id="PTHR19211">
    <property type="entry name" value="ATP-BINDING TRANSPORT PROTEIN-RELATED"/>
    <property type="match status" value="1"/>
</dbReference>
<keyword evidence="1" id="KW-0677">Repeat</keyword>
<organism evidence="2 3">
    <name type="scientific">Streptomyces rishiriensis</name>
    <dbReference type="NCBI Taxonomy" id="68264"/>
    <lineage>
        <taxon>Bacteria</taxon>
        <taxon>Bacillati</taxon>
        <taxon>Actinomycetota</taxon>
        <taxon>Actinomycetes</taxon>
        <taxon>Kitasatosporales</taxon>
        <taxon>Streptomycetaceae</taxon>
        <taxon>Streptomyces</taxon>
    </lineage>
</organism>
<sequence length="53" mass="6061">MDLLLLDEPTNHLAPALVEEIEAALDRYTGTLVVVTHDRLLRNRFHGLRLELP</sequence>
<evidence type="ECO:0000313" key="2">
    <source>
        <dbReference type="EMBL" id="MDQ0584066.1"/>
    </source>
</evidence>
<dbReference type="InterPro" id="IPR050611">
    <property type="entry name" value="ABCF"/>
</dbReference>
<dbReference type="InterPro" id="IPR027417">
    <property type="entry name" value="P-loop_NTPase"/>
</dbReference>
<dbReference type="Gene3D" id="3.40.50.300">
    <property type="entry name" value="P-loop containing nucleotide triphosphate hydrolases"/>
    <property type="match status" value="1"/>
</dbReference>
<reference evidence="2 3" key="1">
    <citation type="submission" date="2023-07" db="EMBL/GenBank/DDBJ databases">
        <title>Comparative genomics of wheat-associated soil bacteria to identify genetic determinants of phenazine resistance.</title>
        <authorList>
            <person name="Mouncey N."/>
        </authorList>
    </citation>
    <scope>NUCLEOTIDE SEQUENCE [LARGE SCALE GENOMIC DNA]</scope>
    <source>
        <strain evidence="2 3">B2I6</strain>
    </source>
</reference>
<evidence type="ECO:0000313" key="3">
    <source>
        <dbReference type="Proteomes" id="UP001230654"/>
    </source>
</evidence>
<name>A0ABU0NY45_STRRH</name>
<protein>
    <submittedName>
        <fullName evidence="2">ATPase subunit of ABC transporter with duplicated ATPase domains</fullName>
    </submittedName>
</protein>
<dbReference type="EMBL" id="JAUSWV010000002">
    <property type="protein sequence ID" value="MDQ0584066.1"/>
    <property type="molecule type" value="Genomic_DNA"/>
</dbReference>
<evidence type="ECO:0000256" key="1">
    <source>
        <dbReference type="ARBA" id="ARBA00022737"/>
    </source>
</evidence>